<evidence type="ECO:0000313" key="3">
    <source>
        <dbReference type="Proteomes" id="UP000002748"/>
    </source>
</evidence>
<dbReference type="RefSeq" id="XP_014176503.1">
    <property type="nucleotide sequence ID" value="XM_014321028.1"/>
</dbReference>
<protein>
    <submittedName>
        <fullName evidence="2">Uncharacterized protein</fullName>
    </submittedName>
</protein>
<sequence length="257" mass="27614">MASTLLTPFLVRAAGRDAASKQSIKSTCSHAGLTRPFVLPQQAYSPDSPFIRGYADTLPVPQEAFIAFIDSLNVAMCRSPEAQAVTVASFASMIICCSALTGWRLRELRRTRGKTDPRIVGTEELHTLLGMTLPASATVPAAPEDDEEDDDEDGDLYVTDAKRPASAQSATPSETKSSSALGKLTPYASLVIEPSTILPPVKVTYHGRNDVLANTTARTQAWRTQRKEKGAAKKAAKGKGEKLAKLHREALWDGCGD</sequence>
<dbReference type="Proteomes" id="UP000002748">
    <property type="component" value="Unassembled WGS sequence"/>
</dbReference>
<evidence type="ECO:0000313" key="2">
    <source>
        <dbReference type="EMBL" id="EJT45670.1"/>
    </source>
</evidence>
<gene>
    <name evidence="2" type="ORF">A1Q1_05819</name>
</gene>
<dbReference type="OrthoDB" id="3068835at2759"/>
<proteinExistence type="predicted"/>
<dbReference type="EMBL" id="ALBS01000322">
    <property type="protein sequence ID" value="EJT45670.1"/>
    <property type="molecule type" value="Genomic_DNA"/>
</dbReference>
<evidence type="ECO:0000256" key="1">
    <source>
        <dbReference type="SAM" id="MobiDB-lite"/>
    </source>
</evidence>
<dbReference type="AlphaFoldDB" id="J4U6C3"/>
<name>J4U6C3_TRIAS</name>
<dbReference type="VEuPathDB" id="FungiDB:A1Q1_05819"/>
<comment type="caution">
    <text evidence="2">The sequence shown here is derived from an EMBL/GenBank/DDBJ whole genome shotgun (WGS) entry which is preliminary data.</text>
</comment>
<dbReference type="HOGENOM" id="CLU_1082542_0_0_1"/>
<dbReference type="GeneID" id="25989331"/>
<dbReference type="KEGG" id="tasa:A1Q1_05819"/>
<reference evidence="2 3" key="1">
    <citation type="journal article" date="2012" name="Eukaryot. Cell">
        <title>Draft genome sequence of CBS 2479, the standard type strain of Trichosporon asahii.</title>
        <authorList>
            <person name="Yang R.Y."/>
            <person name="Li H.T."/>
            <person name="Zhu H."/>
            <person name="Zhou G.P."/>
            <person name="Wang M."/>
            <person name="Wang L."/>
        </authorList>
    </citation>
    <scope>NUCLEOTIDE SEQUENCE [LARGE SCALE GENOMIC DNA]</scope>
    <source>
        <strain evidence="3">ATCC 90039 / CBS 2479 / JCM 2466 / KCTC 7840 / NCYC 2677 / UAMH 7654</strain>
    </source>
</reference>
<organism evidence="2 3">
    <name type="scientific">Trichosporon asahii var. asahii (strain ATCC 90039 / CBS 2479 / JCM 2466 / KCTC 7840 / NBRC 103889/ NCYC 2677 / UAMH 7654)</name>
    <name type="common">Yeast</name>
    <dbReference type="NCBI Taxonomy" id="1186058"/>
    <lineage>
        <taxon>Eukaryota</taxon>
        <taxon>Fungi</taxon>
        <taxon>Dikarya</taxon>
        <taxon>Basidiomycota</taxon>
        <taxon>Agaricomycotina</taxon>
        <taxon>Tremellomycetes</taxon>
        <taxon>Trichosporonales</taxon>
        <taxon>Trichosporonaceae</taxon>
        <taxon>Trichosporon</taxon>
    </lineage>
</organism>
<accession>J4U6C3</accession>
<feature type="region of interest" description="Disordered" evidence="1">
    <location>
        <begin position="220"/>
        <end position="240"/>
    </location>
</feature>